<gene>
    <name evidence="1" type="ORF">GOP47_0012448</name>
</gene>
<name>A0A9D4URS4_ADICA</name>
<dbReference type="Proteomes" id="UP000886520">
    <property type="component" value="Chromosome 12"/>
</dbReference>
<dbReference type="AlphaFoldDB" id="A0A9D4URS4"/>
<organism evidence="1 2">
    <name type="scientific">Adiantum capillus-veneris</name>
    <name type="common">Maidenhair fern</name>
    <dbReference type="NCBI Taxonomy" id="13818"/>
    <lineage>
        <taxon>Eukaryota</taxon>
        <taxon>Viridiplantae</taxon>
        <taxon>Streptophyta</taxon>
        <taxon>Embryophyta</taxon>
        <taxon>Tracheophyta</taxon>
        <taxon>Polypodiopsida</taxon>
        <taxon>Polypodiidae</taxon>
        <taxon>Polypodiales</taxon>
        <taxon>Pteridineae</taxon>
        <taxon>Pteridaceae</taxon>
        <taxon>Vittarioideae</taxon>
        <taxon>Adiantum</taxon>
    </lineage>
</organism>
<keyword evidence="2" id="KW-1185">Reference proteome</keyword>
<reference evidence="1" key="1">
    <citation type="submission" date="2021-01" db="EMBL/GenBank/DDBJ databases">
        <title>Adiantum capillus-veneris genome.</title>
        <authorList>
            <person name="Fang Y."/>
            <person name="Liao Q."/>
        </authorList>
    </citation>
    <scope>NUCLEOTIDE SEQUENCE</scope>
    <source>
        <strain evidence="1">H3</strain>
        <tissue evidence="1">Leaf</tissue>
    </source>
</reference>
<accession>A0A9D4URS4</accession>
<evidence type="ECO:0000313" key="1">
    <source>
        <dbReference type="EMBL" id="KAI5072342.1"/>
    </source>
</evidence>
<comment type="caution">
    <text evidence="1">The sequence shown here is derived from an EMBL/GenBank/DDBJ whole genome shotgun (WGS) entry which is preliminary data.</text>
</comment>
<protein>
    <submittedName>
        <fullName evidence="1">Uncharacterized protein</fullName>
    </submittedName>
</protein>
<dbReference type="EMBL" id="JABFUD020000012">
    <property type="protein sequence ID" value="KAI5072342.1"/>
    <property type="molecule type" value="Genomic_DNA"/>
</dbReference>
<sequence>MEEEKNKCSYQRVLQSFHRNCRREFLPVSGCRFHVKRLLRDLYHGHKYHGRFYVSRLDGWTTFVMGQVNILTVVLNVEHLEEDLKASEYLQGCVITSVTLLIRELLVLHS</sequence>
<evidence type="ECO:0000313" key="2">
    <source>
        <dbReference type="Proteomes" id="UP000886520"/>
    </source>
</evidence>
<proteinExistence type="predicted"/>